<dbReference type="InterPro" id="IPR029058">
    <property type="entry name" value="AB_hydrolase_fold"/>
</dbReference>
<keyword evidence="6" id="KW-0106">Calcium</keyword>
<evidence type="ECO:0000256" key="3">
    <source>
        <dbReference type="ARBA" id="ARBA00022723"/>
    </source>
</evidence>
<name>A0AA40F2V6_9PEZI</name>
<dbReference type="GO" id="GO:0030600">
    <property type="term" value="F:feruloyl esterase activity"/>
    <property type="evidence" value="ECO:0007669"/>
    <property type="project" value="UniProtKB-ARBA"/>
</dbReference>
<comment type="caution">
    <text evidence="9">The sequence shown here is derived from an EMBL/GenBank/DDBJ whole genome shotgun (WGS) entry which is preliminary data.</text>
</comment>
<dbReference type="GO" id="GO:0046872">
    <property type="term" value="F:metal ion binding"/>
    <property type="evidence" value="ECO:0007669"/>
    <property type="project" value="UniProtKB-KW"/>
</dbReference>
<feature type="signal peptide" evidence="8">
    <location>
        <begin position="1"/>
        <end position="22"/>
    </location>
</feature>
<keyword evidence="10" id="KW-1185">Reference proteome</keyword>
<keyword evidence="7" id="KW-1015">Disulfide bond</keyword>
<proteinExistence type="inferred from homology"/>
<evidence type="ECO:0000256" key="2">
    <source>
        <dbReference type="ARBA" id="ARBA00022487"/>
    </source>
</evidence>
<evidence type="ECO:0000256" key="5">
    <source>
        <dbReference type="ARBA" id="ARBA00022801"/>
    </source>
</evidence>
<evidence type="ECO:0000313" key="10">
    <source>
        <dbReference type="Proteomes" id="UP001172155"/>
    </source>
</evidence>
<dbReference type="PANTHER" id="PTHR33938">
    <property type="entry name" value="FERULOYL ESTERASE B-RELATED"/>
    <property type="match status" value="1"/>
</dbReference>
<keyword evidence="5 8" id="KW-0378">Hydrolase</keyword>
<keyword evidence="4 8" id="KW-0732">Signal</keyword>
<feature type="chain" id="PRO_5041490309" description="Carboxylic ester hydrolase" evidence="8">
    <location>
        <begin position="23"/>
        <end position="561"/>
    </location>
</feature>
<evidence type="ECO:0000256" key="7">
    <source>
        <dbReference type="ARBA" id="ARBA00023157"/>
    </source>
</evidence>
<evidence type="ECO:0000256" key="1">
    <source>
        <dbReference type="ARBA" id="ARBA00006249"/>
    </source>
</evidence>
<dbReference type="EC" id="3.1.1.-" evidence="8"/>
<evidence type="ECO:0000256" key="8">
    <source>
        <dbReference type="RuleBase" id="RU361238"/>
    </source>
</evidence>
<evidence type="ECO:0000313" key="9">
    <source>
        <dbReference type="EMBL" id="KAK0750039.1"/>
    </source>
</evidence>
<dbReference type="PANTHER" id="PTHR33938:SF2">
    <property type="entry name" value="CARBOXYLIC ESTER HYDROLASE"/>
    <property type="match status" value="1"/>
</dbReference>
<evidence type="ECO:0000256" key="4">
    <source>
        <dbReference type="ARBA" id="ARBA00022729"/>
    </source>
</evidence>
<evidence type="ECO:0000256" key="6">
    <source>
        <dbReference type="ARBA" id="ARBA00022837"/>
    </source>
</evidence>
<reference evidence="9" key="1">
    <citation type="submission" date="2023-06" db="EMBL/GenBank/DDBJ databases">
        <title>Genome-scale phylogeny and comparative genomics of the fungal order Sordariales.</title>
        <authorList>
            <consortium name="Lawrence Berkeley National Laboratory"/>
            <person name="Hensen N."/>
            <person name="Bonometti L."/>
            <person name="Westerberg I."/>
            <person name="Brannstrom I.O."/>
            <person name="Guillou S."/>
            <person name="Cros-Aarteil S."/>
            <person name="Calhoun S."/>
            <person name="Haridas S."/>
            <person name="Kuo A."/>
            <person name="Mondo S."/>
            <person name="Pangilinan J."/>
            <person name="Riley R."/>
            <person name="LaButti K."/>
            <person name="Andreopoulos B."/>
            <person name="Lipzen A."/>
            <person name="Chen C."/>
            <person name="Yanf M."/>
            <person name="Daum C."/>
            <person name="Ng V."/>
            <person name="Clum A."/>
            <person name="Steindorff A."/>
            <person name="Ohm R."/>
            <person name="Martin F."/>
            <person name="Silar P."/>
            <person name="Natvig D."/>
            <person name="Lalanne C."/>
            <person name="Gautier V."/>
            <person name="Ament-velasquez S.L."/>
            <person name="Kruys A."/>
            <person name="Hutchinson M.I."/>
            <person name="Powell A.J."/>
            <person name="Barry K."/>
            <person name="Miller A.N."/>
            <person name="Grigoriev I.V."/>
            <person name="Debuchy R."/>
            <person name="Gladieux P."/>
            <person name="Thoren M.H."/>
            <person name="Johannesson H."/>
        </authorList>
    </citation>
    <scope>NUCLEOTIDE SEQUENCE</scope>
    <source>
        <strain evidence="9">SMH3187-1</strain>
    </source>
</reference>
<dbReference type="Proteomes" id="UP001172155">
    <property type="component" value="Unassembled WGS sequence"/>
</dbReference>
<dbReference type="SUPFAM" id="SSF53474">
    <property type="entry name" value="alpha/beta-Hydrolases"/>
    <property type="match status" value="1"/>
</dbReference>
<keyword evidence="3" id="KW-0479">Metal-binding</keyword>
<organism evidence="9 10">
    <name type="scientific">Schizothecium vesticola</name>
    <dbReference type="NCBI Taxonomy" id="314040"/>
    <lineage>
        <taxon>Eukaryota</taxon>
        <taxon>Fungi</taxon>
        <taxon>Dikarya</taxon>
        <taxon>Ascomycota</taxon>
        <taxon>Pezizomycotina</taxon>
        <taxon>Sordariomycetes</taxon>
        <taxon>Sordariomycetidae</taxon>
        <taxon>Sordariales</taxon>
        <taxon>Schizotheciaceae</taxon>
        <taxon>Schizothecium</taxon>
    </lineage>
</organism>
<sequence>MTRLILVSAGLTAVLFTSQTQGIPRAGFAAREATPLPCDAASFAPFLPPEAAIENVVSVPDGGSYGEGVTINDAYPWIPTGLPALCAVTVRVTTSPSSVFRFGLFLPSAEQWKERFLAVGNGGFAGGINWVDMAPGPHFGMASVSTDTGHNSTVGDTSWAFDNPERQADWGWRAMHGTVTLGKALTEAYYSRAICFSYYRGCSTGGRQGLREIMHSPASFDGVVVGAPAWWTTRIHNFITRTGMLNLPASSSSYISPTLFPLIASHVLSQCDALDGVSDDIISSPSLCTPDLTPLLCPAIPTTACLTASQITTAAAIYAPYTPSTDPSTFYYPGFLPSSEVGWSTLLGGPSDPSPLGTAYQRGFLLSDPSWPWQDYNDTLVPLADAADPGAANAANVSALAEYAARGGKLLLYHGLADAVVPPGGSELLRARVVDEAFGGDAEAVAEWFAMLMVPGMEHCRGCAEGTAAPWNMGGATQAAAMGVGEWSVPGYRDAEHDVLLAMVEWVEAGRKVEGVVATAWKERWNASSGVARQRVVCAWPREASWDGVGREEEPGSWGCV</sequence>
<dbReference type="Pfam" id="PF07519">
    <property type="entry name" value="Tannase"/>
    <property type="match status" value="2"/>
</dbReference>
<protein>
    <recommendedName>
        <fullName evidence="8">Carboxylic ester hydrolase</fullName>
        <ecNumber evidence="8">3.1.1.-</ecNumber>
    </recommendedName>
</protein>
<keyword evidence="2" id="KW-0719">Serine esterase</keyword>
<dbReference type="InterPro" id="IPR011118">
    <property type="entry name" value="Tannase/feruloyl_esterase"/>
</dbReference>
<gene>
    <name evidence="9" type="ORF">B0T18DRAFT_320905</name>
</gene>
<comment type="similarity">
    <text evidence="1 8">Belongs to the tannase family.</text>
</comment>
<accession>A0AA40F2V6</accession>
<dbReference type="AlphaFoldDB" id="A0AA40F2V6"/>
<dbReference type="EMBL" id="JAUKUD010000003">
    <property type="protein sequence ID" value="KAK0750039.1"/>
    <property type="molecule type" value="Genomic_DNA"/>
</dbReference>